<name>A0ABS1UGG8_9ACTN</name>
<dbReference type="Gene3D" id="3.60.21.10">
    <property type="match status" value="1"/>
</dbReference>
<dbReference type="PANTHER" id="PTHR42850">
    <property type="entry name" value="METALLOPHOSPHOESTERASE"/>
    <property type="match status" value="1"/>
</dbReference>
<dbReference type="InterPro" id="IPR004843">
    <property type="entry name" value="Calcineurin-like_PHP"/>
</dbReference>
<sequence length="202" mass="22110">MNVEVAFVGDVHGNVNALRGLCDLLTSRGGPHMVFLGDYINKGSESAAVMRELLEQSRNGRATLLAGNHESVLREAFEAENLTAFLKMGGAMTIRSYVNGRVGADVLREFRASFPSEHLEALRRMPQTYETDDLIAQHLPPPASVKKFRISGHLPVGKLPRVGRNFAQLDTGCGDKYGRLSALLWPSRDVVQVDARGAPLIE</sequence>
<dbReference type="InterPro" id="IPR050126">
    <property type="entry name" value="Ap4A_hydrolase"/>
</dbReference>
<protein>
    <submittedName>
        <fullName evidence="2">Metallophosphoesterase</fullName>
    </submittedName>
</protein>
<dbReference type="InterPro" id="IPR029052">
    <property type="entry name" value="Metallo-depent_PP-like"/>
</dbReference>
<dbReference type="SUPFAM" id="SSF56300">
    <property type="entry name" value="Metallo-dependent phosphatases"/>
    <property type="match status" value="1"/>
</dbReference>
<keyword evidence="3" id="KW-1185">Reference proteome</keyword>
<organism evidence="2 3">
    <name type="scientific">Micromonospora fiedleri</name>
    <dbReference type="NCBI Taxonomy" id="1157498"/>
    <lineage>
        <taxon>Bacteria</taxon>
        <taxon>Bacillati</taxon>
        <taxon>Actinomycetota</taxon>
        <taxon>Actinomycetes</taxon>
        <taxon>Micromonosporales</taxon>
        <taxon>Micromonosporaceae</taxon>
        <taxon>Micromonospora</taxon>
    </lineage>
</organism>
<dbReference type="Proteomes" id="UP000661193">
    <property type="component" value="Unassembled WGS sequence"/>
</dbReference>
<dbReference type="Pfam" id="PF00149">
    <property type="entry name" value="Metallophos"/>
    <property type="match status" value="1"/>
</dbReference>
<evidence type="ECO:0000313" key="2">
    <source>
        <dbReference type="EMBL" id="MBL6275412.1"/>
    </source>
</evidence>
<dbReference type="RefSeq" id="WP_203220383.1">
    <property type="nucleotide sequence ID" value="NZ_JAETXL010000002.1"/>
</dbReference>
<feature type="domain" description="Calcineurin-like phosphoesterase" evidence="1">
    <location>
        <begin position="5"/>
        <end position="157"/>
    </location>
</feature>
<accession>A0ABS1UGG8</accession>
<dbReference type="EMBL" id="JAETXL010000002">
    <property type="protein sequence ID" value="MBL6275412.1"/>
    <property type="molecule type" value="Genomic_DNA"/>
</dbReference>
<evidence type="ECO:0000259" key="1">
    <source>
        <dbReference type="Pfam" id="PF00149"/>
    </source>
</evidence>
<evidence type="ECO:0000313" key="3">
    <source>
        <dbReference type="Proteomes" id="UP000661193"/>
    </source>
</evidence>
<comment type="caution">
    <text evidence="2">The sequence shown here is derived from an EMBL/GenBank/DDBJ whole genome shotgun (WGS) entry which is preliminary data.</text>
</comment>
<reference evidence="2 3" key="1">
    <citation type="submission" date="2021-01" db="EMBL/GenBank/DDBJ databases">
        <title>Genome sequencing of Micromonospora fiedleri MG-37.</title>
        <authorList>
            <person name="Moreland P.E.J."/>
            <person name="Stach J.E.M."/>
        </authorList>
    </citation>
    <scope>NUCLEOTIDE SEQUENCE [LARGE SCALE GENOMIC DNA]</scope>
    <source>
        <strain evidence="2 3">MG-37</strain>
    </source>
</reference>
<dbReference type="PANTHER" id="PTHR42850:SF4">
    <property type="entry name" value="ZINC-DEPENDENT ENDOPOLYPHOSPHATASE"/>
    <property type="match status" value="1"/>
</dbReference>
<gene>
    <name evidence="2" type="ORF">JMF97_04465</name>
</gene>
<proteinExistence type="predicted"/>